<comment type="similarity">
    <text evidence="3 12">Belongs to the TPP enzyme family.</text>
</comment>
<keyword evidence="17" id="KW-1185">Reference proteome</keyword>
<evidence type="ECO:0000256" key="2">
    <source>
        <dbReference type="ARBA" id="ARBA00001964"/>
    </source>
</evidence>
<gene>
    <name evidence="16" type="ORF">BGW36DRAFT_401558</name>
</gene>
<dbReference type="SUPFAM" id="SSF52518">
    <property type="entry name" value="Thiamin diphosphate-binding fold (THDP-binding)"/>
    <property type="match status" value="2"/>
</dbReference>
<evidence type="ECO:0000256" key="8">
    <source>
        <dbReference type="ARBA" id="ARBA00022842"/>
    </source>
</evidence>
<dbReference type="Gene3D" id="3.40.50.1220">
    <property type="entry name" value="TPP-binding domain"/>
    <property type="match status" value="1"/>
</dbReference>
<organism evidence="16 17">
    <name type="scientific">Talaromyces proteolyticus</name>
    <dbReference type="NCBI Taxonomy" id="1131652"/>
    <lineage>
        <taxon>Eukaryota</taxon>
        <taxon>Fungi</taxon>
        <taxon>Dikarya</taxon>
        <taxon>Ascomycota</taxon>
        <taxon>Pezizomycotina</taxon>
        <taxon>Eurotiomycetes</taxon>
        <taxon>Eurotiomycetidae</taxon>
        <taxon>Eurotiales</taxon>
        <taxon>Trichocomaceae</taxon>
        <taxon>Talaromyces</taxon>
        <taxon>Talaromyces sect. Bacilispori</taxon>
    </lineage>
</organism>
<dbReference type="Proteomes" id="UP001201262">
    <property type="component" value="Unassembled WGS sequence"/>
</dbReference>
<dbReference type="Pfam" id="PF02775">
    <property type="entry name" value="TPP_enzyme_C"/>
    <property type="match status" value="1"/>
</dbReference>
<keyword evidence="10" id="KW-0456">Lyase</keyword>
<dbReference type="GO" id="GO:0005829">
    <property type="term" value="C:cytosol"/>
    <property type="evidence" value="ECO:0007669"/>
    <property type="project" value="TreeGrafter"/>
</dbReference>
<keyword evidence="6 11" id="KW-0479">Metal-binding</keyword>
<dbReference type="AlphaFoldDB" id="A0AAD4KEM3"/>
<dbReference type="RefSeq" id="XP_046066403.1">
    <property type="nucleotide sequence ID" value="XM_046218755.1"/>
</dbReference>
<evidence type="ECO:0000259" key="14">
    <source>
        <dbReference type="Pfam" id="PF02775"/>
    </source>
</evidence>
<dbReference type="InterPro" id="IPR029061">
    <property type="entry name" value="THDP-binding"/>
</dbReference>
<keyword evidence="8 11" id="KW-0460">Magnesium</keyword>
<evidence type="ECO:0000256" key="10">
    <source>
        <dbReference type="ARBA" id="ARBA00023239"/>
    </source>
</evidence>
<feature type="domain" description="Thiamine pyrophosphate enzyme TPP-binding" evidence="14">
    <location>
        <begin position="422"/>
        <end position="501"/>
    </location>
</feature>
<feature type="domain" description="Thiamine pyrophosphate enzyme N-terminal TPP-binding" evidence="15">
    <location>
        <begin position="25"/>
        <end position="130"/>
    </location>
</feature>
<dbReference type="PANTHER" id="PTHR43452:SF1">
    <property type="entry name" value="PYRUVATE DECARBOXYLASE C186.09-RELATED"/>
    <property type="match status" value="1"/>
</dbReference>
<dbReference type="Gene3D" id="3.40.50.970">
    <property type="match status" value="2"/>
</dbReference>
<dbReference type="InterPro" id="IPR012001">
    <property type="entry name" value="Thiamin_PyroP_enz_TPP-bd_dom"/>
</dbReference>
<sequence length="600" mass="66337">MIIDDVYGQEPSGVEHLESVPRPYNVGRHIAHRIEELGVQDFFVVPGDSNLHLLDHLLENKNLNMVGCCNELNAGYAADGYARTSNAQIAVVVVPYGVGGLSILNAIAGARSENLKVIVISGCPKLSLISEPNLLHHSSGSDGKEVALHAFDQVTAKSLRVTSTESVQDAIDEALKECLDRSLPVYIEIPEDLVQVPCLEPTPLRKGITAISISRDINSALSSIEHAWSLAKRPVLLIGPQACVNLSRTDIDLLASRLGCAVLVQPDARLMTETHPQFCGTFWPNILNHPGERVMSESDLWLVIGGRWSDLHCLGNVDPSKKKSQVIELKSDLVRFPERSEYKVDLQVLIQELLSSEKIQRNDSSLRAYREYQDSSVPTFEAAQDHPDHPGDPITLPSVLRGIQTIFHEGDTLVADAGETWFTSQHIRLPTSASYQVQIVYASIGWGLPATLGCQLARPRNRSILMIGDGAMQMTAQELSTMIHLKLNPVIFVFNNLGYRTETVIHDGPYNYISNWNYAGLGSSLSAQPHAENNNSFLPDHSSGEDDAFFTRQIRTCAELDSALQQVEEEYWKLALLECCIHPDDMTDELRELGKKMSHD</sequence>
<evidence type="ECO:0000256" key="7">
    <source>
        <dbReference type="ARBA" id="ARBA00022793"/>
    </source>
</evidence>
<comment type="catalytic activity">
    <reaction evidence="1">
        <text>a 2-oxocarboxylate + H(+) = an aldehyde + CO2</text>
        <dbReference type="Rhea" id="RHEA:11628"/>
        <dbReference type="ChEBI" id="CHEBI:15378"/>
        <dbReference type="ChEBI" id="CHEBI:16526"/>
        <dbReference type="ChEBI" id="CHEBI:17478"/>
        <dbReference type="ChEBI" id="CHEBI:35179"/>
        <dbReference type="EC" id="4.1.1.1"/>
    </reaction>
</comment>
<dbReference type="InterPro" id="IPR012000">
    <property type="entry name" value="Thiamin_PyroP_enz_cen_dom"/>
</dbReference>
<dbReference type="InterPro" id="IPR047213">
    <property type="entry name" value="TPP_PYR_PDC_IPDC-like"/>
</dbReference>
<evidence type="ECO:0000256" key="6">
    <source>
        <dbReference type="ARBA" id="ARBA00022723"/>
    </source>
</evidence>
<dbReference type="Pfam" id="PF02776">
    <property type="entry name" value="TPP_enzyme_N"/>
    <property type="match status" value="1"/>
</dbReference>
<evidence type="ECO:0000259" key="15">
    <source>
        <dbReference type="Pfam" id="PF02776"/>
    </source>
</evidence>
<dbReference type="InterPro" id="IPR029035">
    <property type="entry name" value="DHS-like_NAD/FAD-binding_dom"/>
</dbReference>
<dbReference type="CDD" id="cd07038">
    <property type="entry name" value="TPP_PYR_PDC_IPDC_like"/>
    <property type="match status" value="1"/>
</dbReference>
<dbReference type="GeneID" id="70249042"/>
<dbReference type="InterPro" id="IPR012110">
    <property type="entry name" value="PDC/IPDC-like"/>
</dbReference>
<dbReference type="InterPro" id="IPR000399">
    <property type="entry name" value="TPP-bd_CS"/>
</dbReference>
<dbReference type="GO" id="GO:0000287">
    <property type="term" value="F:magnesium ion binding"/>
    <property type="evidence" value="ECO:0007669"/>
    <property type="project" value="InterPro"/>
</dbReference>
<reference evidence="16" key="1">
    <citation type="submission" date="2021-12" db="EMBL/GenBank/DDBJ databases">
        <title>Convergent genome expansion in fungi linked to evolution of root-endophyte symbiosis.</title>
        <authorList>
            <consortium name="DOE Joint Genome Institute"/>
            <person name="Ke Y.-H."/>
            <person name="Bonito G."/>
            <person name="Liao H.-L."/>
            <person name="Looney B."/>
            <person name="Rojas-Flechas A."/>
            <person name="Nash J."/>
            <person name="Hameed K."/>
            <person name="Schadt C."/>
            <person name="Martin F."/>
            <person name="Crous P.W."/>
            <person name="Miettinen O."/>
            <person name="Magnuson J.K."/>
            <person name="Labbe J."/>
            <person name="Jacobson D."/>
            <person name="Doktycz M.J."/>
            <person name="Veneault-Fourrey C."/>
            <person name="Kuo A."/>
            <person name="Mondo S."/>
            <person name="Calhoun S."/>
            <person name="Riley R."/>
            <person name="Ohm R."/>
            <person name="LaButti K."/>
            <person name="Andreopoulos B."/>
            <person name="Pangilinan J."/>
            <person name="Nolan M."/>
            <person name="Tritt A."/>
            <person name="Clum A."/>
            <person name="Lipzen A."/>
            <person name="Daum C."/>
            <person name="Barry K."/>
            <person name="Grigoriev I.V."/>
            <person name="Vilgalys R."/>
        </authorList>
    </citation>
    <scope>NUCLEOTIDE SEQUENCE</scope>
    <source>
        <strain evidence="16">PMI_201</strain>
    </source>
</reference>
<evidence type="ECO:0000256" key="4">
    <source>
        <dbReference type="ARBA" id="ARBA00013202"/>
    </source>
</evidence>
<dbReference type="EC" id="4.1.1.1" evidence="4"/>
<dbReference type="EMBL" id="JAJTJA010000014">
    <property type="protein sequence ID" value="KAH8690120.1"/>
    <property type="molecule type" value="Genomic_DNA"/>
</dbReference>
<keyword evidence="9 12" id="KW-0786">Thiamine pyrophosphate</keyword>
<evidence type="ECO:0000256" key="1">
    <source>
        <dbReference type="ARBA" id="ARBA00001041"/>
    </source>
</evidence>
<dbReference type="PROSITE" id="PS00187">
    <property type="entry name" value="TPP_ENZYMES"/>
    <property type="match status" value="1"/>
</dbReference>
<comment type="cofactor">
    <cofactor evidence="11">
        <name>Mg(2+)</name>
        <dbReference type="ChEBI" id="CHEBI:18420"/>
    </cofactor>
    <text evidence="11">Binds 1 Mg(2+) per subunit.</text>
</comment>
<dbReference type="FunFam" id="3.40.50.970:FF:000024">
    <property type="entry name" value="Pyruvate decarboxylase isozyme"/>
    <property type="match status" value="1"/>
</dbReference>
<evidence type="ECO:0000259" key="13">
    <source>
        <dbReference type="Pfam" id="PF00205"/>
    </source>
</evidence>
<protein>
    <recommendedName>
        <fullName evidence="5">Pyruvate decarboxylase</fullName>
        <ecNumber evidence="4">4.1.1.1</ecNumber>
    </recommendedName>
</protein>
<dbReference type="CDD" id="cd02005">
    <property type="entry name" value="TPP_PDC_IPDC"/>
    <property type="match status" value="1"/>
</dbReference>
<comment type="cofactor">
    <cofactor evidence="2">
        <name>thiamine diphosphate</name>
        <dbReference type="ChEBI" id="CHEBI:58937"/>
    </cofactor>
</comment>
<accession>A0AAD4KEM3</accession>
<name>A0AAD4KEM3_9EURO</name>
<feature type="binding site" evidence="11">
    <location>
        <position position="469"/>
    </location>
    <ligand>
        <name>Mg(2+)</name>
        <dbReference type="ChEBI" id="CHEBI:18420"/>
    </ligand>
</feature>
<dbReference type="GO" id="GO:0004737">
    <property type="term" value="F:pyruvate decarboxylase activity"/>
    <property type="evidence" value="ECO:0007669"/>
    <property type="project" value="UniProtKB-EC"/>
</dbReference>
<dbReference type="InterPro" id="IPR011766">
    <property type="entry name" value="TPP_enzyme_TPP-bd"/>
</dbReference>
<comment type="caution">
    <text evidence="16">The sequence shown here is derived from an EMBL/GenBank/DDBJ whole genome shotgun (WGS) entry which is preliminary data.</text>
</comment>
<dbReference type="PANTHER" id="PTHR43452">
    <property type="entry name" value="PYRUVATE DECARBOXYLASE"/>
    <property type="match status" value="1"/>
</dbReference>
<evidence type="ECO:0000313" key="17">
    <source>
        <dbReference type="Proteomes" id="UP001201262"/>
    </source>
</evidence>
<evidence type="ECO:0000256" key="11">
    <source>
        <dbReference type="PIRSR" id="PIRSR036565-2"/>
    </source>
</evidence>
<evidence type="ECO:0000256" key="12">
    <source>
        <dbReference type="RuleBase" id="RU362132"/>
    </source>
</evidence>
<dbReference type="GO" id="GO:0030976">
    <property type="term" value="F:thiamine pyrophosphate binding"/>
    <property type="evidence" value="ECO:0007669"/>
    <property type="project" value="InterPro"/>
</dbReference>
<dbReference type="SUPFAM" id="SSF52467">
    <property type="entry name" value="DHS-like NAD/FAD-binding domain"/>
    <property type="match status" value="1"/>
</dbReference>
<proteinExistence type="inferred from homology"/>
<feature type="domain" description="Thiamine pyrophosphate enzyme central" evidence="13">
    <location>
        <begin position="231"/>
        <end position="348"/>
    </location>
</feature>
<dbReference type="GO" id="GO:0000949">
    <property type="term" value="P:aromatic amino acid family catabolic process to alcohol via Ehrlich pathway"/>
    <property type="evidence" value="ECO:0007669"/>
    <property type="project" value="TreeGrafter"/>
</dbReference>
<dbReference type="PIRSF" id="PIRSF036565">
    <property type="entry name" value="Pyruvt_ip_decrb"/>
    <property type="match status" value="1"/>
</dbReference>
<evidence type="ECO:0000256" key="5">
    <source>
        <dbReference type="ARBA" id="ARBA00014422"/>
    </source>
</evidence>
<evidence type="ECO:0000256" key="9">
    <source>
        <dbReference type="ARBA" id="ARBA00023052"/>
    </source>
</evidence>
<feature type="binding site" evidence="11">
    <location>
        <position position="498"/>
    </location>
    <ligand>
        <name>Mg(2+)</name>
        <dbReference type="ChEBI" id="CHEBI:18420"/>
    </ligand>
</feature>
<keyword evidence="7" id="KW-0210">Decarboxylase</keyword>
<evidence type="ECO:0000256" key="3">
    <source>
        <dbReference type="ARBA" id="ARBA00007812"/>
    </source>
</evidence>
<dbReference type="InterPro" id="IPR047214">
    <property type="entry name" value="TPP_PDC_IPDC"/>
</dbReference>
<dbReference type="Pfam" id="PF00205">
    <property type="entry name" value="TPP_enzyme_M"/>
    <property type="match status" value="1"/>
</dbReference>
<evidence type="ECO:0000313" key="16">
    <source>
        <dbReference type="EMBL" id="KAH8690120.1"/>
    </source>
</evidence>
<feature type="binding site" evidence="11">
    <location>
        <position position="496"/>
    </location>
    <ligand>
        <name>Mg(2+)</name>
        <dbReference type="ChEBI" id="CHEBI:18420"/>
    </ligand>
</feature>